<evidence type="ECO:0000256" key="6">
    <source>
        <dbReference type="SAM" id="Phobius"/>
    </source>
</evidence>
<keyword evidence="9" id="KW-1185">Reference proteome</keyword>
<sequence length="66" mass="7603">MEELKELDLAVIAPFIIIQLVLMIVGLIAWFKTDETNGPKWMWLLIIVFGSMLGPILFFIVGRRQN</sequence>
<reference evidence="8" key="1">
    <citation type="submission" date="2022-06" db="EMBL/GenBank/DDBJ databases">
        <title>Aquibacillus sp. a new bacterium isolated from soil saline samples.</title>
        <authorList>
            <person name="Galisteo C."/>
            <person name="De La Haba R."/>
            <person name="Sanchez-Porro C."/>
            <person name="Ventosa A."/>
        </authorList>
    </citation>
    <scope>NUCLEOTIDE SEQUENCE</scope>
    <source>
        <strain evidence="8">JCM 12387</strain>
    </source>
</reference>
<comment type="caution">
    <text evidence="8">The sequence shown here is derived from an EMBL/GenBank/DDBJ whole genome shotgun (WGS) entry which is preliminary data.</text>
</comment>
<dbReference type="Proteomes" id="UP001145072">
    <property type="component" value="Unassembled WGS sequence"/>
</dbReference>
<comment type="subcellular location">
    <subcellularLocation>
        <location evidence="1">Cell membrane</location>
        <topology evidence="1">Multi-pass membrane protein</topology>
    </subcellularLocation>
</comment>
<evidence type="ECO:0000256" key="5">
    <source>
        <dbReference type="ARBA" id="ARBA00023136"/>
    </source>
</evidence>
<keyword evidence="3 6" id="KW-0812">Transmembrane</keyword>
<evidence type="ECO:0000313" key="9">
    <source>
        <dbReference type="Proteomes" id="UP001145072"/>
    </source>
</evidence>
<evidence type="ECO:0000313" key="8">
    <source>
        <dbReference type="EMBL" id="MDC3421711.1"/>
    </source>
</evidence>
<keyword evidence="2" id="KW-1003">Cell membrane</keyword>
<evidence type="ECO:0000259" key="7">
    <source>
        <dbReference type="Pfam" id="PF13396"/>
    </source>
</evidence>
<dbReference type="InterPro" id="IPR027379">
    <property type="entry name" value="CLS_N"/>
</dbReference>
<dbReference type="GO" id="GO:0005886">
    <property type="term" value="C:plasma membrane"/>
    <property type="evidence" value="ECO:0007669"/>
    <property type="project" value="UniProtKB-SubCell"/>
</dbReference>
<organism evidence="8 9">
    <name type="scientific">Aquibacillus koreensis</name>
    <dbReference type="NCBI Taxonomy" id="279446"/>
    <lineage>
        <taxon>Bacteria</taxon>
        <taxon>Bacillati</taxon>
        <taxon>Bacillota</taxon>
        <taxon>Bacilli</taxon>
        <taxon>Bacillales</taxon>
        <taxon>Bacillaceae</taxon>
        <taxon>Aquibacillus</taxon>
    </lineage>
</organism>
<protein>
    <submittedName>
        <fullName evidence="8">PLD nuclease N-terminal domain-containing protein</fullName>
    </submittedName>
</protein>
<proteinExistence type="predicted"/>
<gene>
    <name evidence="8" type="ORF">NC661_15165</name>
</gene>
<evidence type="ECO:0000256" key="4">
    <source>
        <dbReference type="ARBA" id="ARBA00022989"/>
    </source>
</evidence>
<dbReference type="Pfam" id="PF13396">
    <property type="entry name" value="PLDc_N"/>
    <property type="match status" value="1"/>
</dbReference>
<feature type="transmembrane region" description="Helical" evidence="6">
    <location>
        <begin position="7"/>
        <end position="29"/>
    </location>
</feature>
<evidence type="ECO:0000256" key="1">
    <source>
        <dbReference type="ARBA" id="ARBA00004651"/>
    </source>
</evidence>
<keyword evidence="4 6" id="KW-1133">Transmembrane helix</keyword>
<dbReference type="RefSeq" id="WP_259866000.1">
    <property type="nucleotide sequence ID" value="NZ_JAMQJZ010000013.1"/>
</dbReference>
<keyword evidence="5 6" id="KW-0472">Membrane</keyword>
<feature type="transmembrane region" description="Helical" evidence="6">
    <location>
        <begin position="41"/>
        <end position="61"/>
    </location>
</feature>
<evidence type="ECO:0000256" key="3">
    <source>
        <dbReference type="ARBA" id="ARBA00022692"/>
    </source>
</evidence>
<accession>A0A9X3WQF0</accession>
<name>A0A9X3WQF0_9BACI</name>
<evidence type="ECO:0000256" key="2">
    <source>
        <dbReference type="ARBA" id="ARBA00022475"/>
    </source>
</evidence>
<dbReference type="AlphaFoldDB" id="A0A9X3WQF0"/>
<feature type="domain" description="Cardiolipin synthase N-terminal" evidence="7">
    <location>
        <begin position="21"/>
        <end position="63"/>
    </location>
</feature>
<dbReference type="EMBL" id="JAMQJZ010000013">
    <property type="protein sequence ID" value="MDC3421711.1"/>
    <property type="molecule type" value="Genomic_DNA"/>
</dbReference>